<evidence type="ECO:0000313" key="1">
    <source>
        <dbReference type="EMBL" id="CAG8505596.1"/>
    </source>
</evidence>
<sequence>MLATKEAYFYIRLILIRWYSENINTSKKLFLQADKFKGDYEQCMINKGAVVTYLYTFNQSKKDFHEEKLIILEQKAQLTNLLQEFVEENTRQPLSTKRLKSSYESYGLKIKHQRQ</sequence>
<organism evidence="1 2">
    <name type="scientific">Scutellospora calospora</name>
    <dbReference type="NCBI Taxonomy" id="85575"/>
    <lineage>
        <taxon>Eukaryota</taxon>
        <taxon>Fungi</taxon>
        <taxon>Fungi incertae sedis</taxon>
        <taxon>Mucoromycota</taxon>
        <taxon>Glomeromycotina</taxon>
        <taxon>Glomeromycetes</taxon>
        <taxon>Diversisporales</taxon>
        <taxon>Gigasporaceae</taxon>
        <taxon>Scutellospora</taxon>
    </lineage>
</organism>
<reference evidence="1" key="1">
    <citation type="submission" date="2021-06" db="EMBL/GenBank/DDBJ databases">
        <authorList>
            <person name="Kallberg Y."/>
            <person name="Tangrot J."/>
            <person name="Rosling A."/>
        </authorList>
    </citation>
    <scope>NUCLEOTIDE SEQUENCE</scope>
    <source>
        <strain evidence="1">AU212A</strain>
    </source>
</reference>
<dbReference type="EMBL" id="CAJVPM010003771">
    <property type="protein sequence ID" value="CAG8505596.1"/>
    <property type="molecule type" value="Genomic_DNA"/>
</dbReference>
<comment type="caution">
    <text evidence="1">The sequence shown here is derived from an EMBL/GenBank/DDBJ whole genome shotgun (WGS) entry which is preliminary data.</text>
</comment>
<proteinExistence type="predicted"/>
<name>A0ACA9L4H2_9GLOM</name>
<gene>
    <name evidence="1" type="ORF">SCALOS_LOCUS3435</name>
</gene>
<protein>
    <submittedName>
        <fullName evidence="1">8187_t:CDS:1</fullName>
    </submittedName>
</protein>
<dbReference type="Proteomes" id="UP000789860">
    <property type="component" value="Unassembled WGS sequence"/>
</dbReference>
<keyword evidence="2" id="KW-1185">Reference proteome</keyword>
<accession>A0ACA9L4H2</accession>
<feature type="non-terminal residue" evidence="1">
    <location>
        <position position="115"/>
    </location>
</feature>
<evidence type="ECO:0000313" key="2">
    <source>
        <dbReference type="Proteomes" id="UP000789860"/>
    </source>
</evidence>